<comment type="caution">
    <text evidence="15">The sequence shown here is derived from an EMBL/GenBank/DDBJ whole genome shotgun (WGS) entry which is preliminary data.</text>
</comment>
<feature type="transmembrane region" description="Helical" evidence="12">
    <location>
        <begin position="1052"/>
        <end position="1078"/>
    </location>
</feature>
<feature type="transmembrane region" description="Helical" evidence="12">
    <location>
        <begin position="877"/>
        <end position="899"/>
    </location>
</feature>
<feature type="transmembrane region" description="Helical" evidence="12">
    <location>
        <begin position="953"/>
        <end position="973"/>
    </location>
</feature>
<keyword evidence="7" id="KW-0067">ATP-binding</keyword>
<dbReference type="Proteomes" id="UP000623129">
    <property type="component" value="Unassembled WGS sequence"/>
</dbReference>
<evidence type="ECO:0000256" key="9">
    <source>
        <dbReference type="ARBA" id="ARBA00023136"/>
    </source>
</evidence>
<feature type="transmembrane region" description="Helical" evidence="12">
    <location>
        <begin position="82"/>
        <end position="105"/>
    </location>
</feature>
<feature type="compositionally biased region" description="Acidic residues" evidence="11">
    <location>
        <begin position="45"/>
        <end position="62"/>
    </location>
</feature>
<dbReference type="InterPro" id="IPR027417">
    <property type="entry name" value="P-loop_NTPase"/>
</dbReference>
<evidence type="ECO:0000256" key="2">
    <source>
        <dbReference type="ARBA" id="ARBA00007577"/>
    </source>
</evidence>
<dbReference type="GO" id="GO:0005524">
    <property type="term" value="F:ATP binding"/>
    <property type="evidence" value="ECO:0007669"/>
    <property type="project" value="UniProtKB-KW"/>
</dbReference>
<evidence type="ECO:0000313" key="16">
    <source>
        <dbReference type="Proteomes" id="UP000623129"/>
    </source>
</evidence>
<dbReference type="PANTHER" id="PTHR24222:SF52">
    <property type="entry name" value="ABC TRANSPORTER B FAMILY MEMBER 20-RELATED"/>
    <property type="match status" value="1"/>
</dbReference>
<evidence type="ECO:0000256" key="11">
    <source>
        <dbReference type="SAM" id="MobiDB-lite"/>
    </source>
</evidence>
<feature type="compositionally biased region" description="Polar residues" evidence="11">
    <location>
        <begin position="661"/>
        <end position="687"/>
    </location>
</feature>
<dbReference type="SUPFAM" id="SSF90123">
    <property type="entry name" value="ABC transporter transmembrane region"/>
    <property type="match status" value="2"/>
</dbReference>
<dbReference type="InterPro" id="IPR039421">
    <property type="entry name" value="Type_1_exporter"/>
</dbReference>
<keyword evidence="5" id="KW-0677">Repeat</keyword>
<dbReference type="CDD" id="cd18577">
    <property type="entry name" value="ABC_6TM_Pgp_ABCB1_D1_like"/>
    <property type="match status" value="1"/>
</dbReference>
<evidence type="ECO:0000256" key="1">
    <source>
        <dbReference type="ARBA" id="ARBA00004141"/>
    </source>
</evidence>
<dbReference type="Gene3D" id="3.40.50.300">
    <property type="entry name" value="P-loop containing nucleotide triphosphate hydrolases"/>
    <property type="match status" value="2"/>
</dbReference>
<feature type="transmembrane region" description="Helical" evidence="12">
    <location>
        <begin position="303"/>
        <end position="331"/>
    </location>
</feature>
<feature type="region of interest" description="Disordered" evidence="11">
    <location>
        <begin position="646"/>
        <end position="735"/>
    </location>
</feature>
<feature type="transmembrane region" description="Helical" evidence="12">
    <location>
        <begin position="229"/>
        <end position="251"/>
    </location>
</feature>
<feature type="transmembrane region" description="Helical" evidence="12">
    <location>
        <begin position="205"/>
        <end position="223"/>
    </location>
</feature>
<feature type="transmembrane region" description="Helical" evidence="12">
    <location>
        <begin position="131"/>
        <end position="153"/>
    </location>
</feature>
<feature type="domain" description="ABC transmembrane type-1" evidence="14">
    <location>
        <begin position="833"/>
        <end position="1091"/>
    </location>
</feature>
<dbReference type="FunFam" id="1.20.1560.10:FF:000021">
    <property type="entry name" value="ABC transporter B family member 6"/>
    <property type="match status" value="1"/>
</dbReference>
<feature type="domain" description="ABC transporter" evidence="13">
    <location>
        <begin position="405"/>
        <end position="640"/>
    </location>
</feature>
<feature type="region of interest" description="Disordered" evidence="11">
    <location>
        <begin position="1"/>
        <end position="64"/>
    </location>
</feature>
<feature type="compositionally biased region" description="Low complexity" evidence="11">
    <location>
        <begin position="696"/>
        <end position="709"/>
    </location>
</feature>
<dbReference type="PROSITE" id="PS50893">
    <property type="entry name" value="ABC_TRANSPORTER_2"/>
    <property type="match status" value="2"/>
</dbReference>
<organism evidence="15 16">
    <name type="scientific">Carex littledalei</name>
    <dbReference type="NCBI Taxonomy" id="544730"/>
    <lineage>
        <taxon>Eukaryota</taxon>
        <taxon>Viridiplantae</taxon>
        <taxon>Streptophyta</taxon>
        <taxon>Embryophyta</taxon>
        <taxon>Tracheophyta</taxon>
        <taxon>Spermatophyta</taxon>
        <taxon>Magnoliopsida</taxon>
        <taxon>Liliopsida</taxon>
        <taxon>Poales</taxon>
        <taxon>Cyperaceae</taxon>
        <taxon>Cyperoideae</taxon>
        <taxon>Cariceae</taxon>
        <taxon>Carex</taxon>
        <taxon>Carex subgen. Euthyceras</taxon>
    </lineage>
</organism>
<dbReference type="SMART" id="SM00382">
    <property type="entry name" value="AAA"/>
    <property type="match status" value="2"/>
</dbReference>
<dbReference type="InterPro" id="IPR036640">
    <property type="entry name" value="ABC1_TM_sf"/>
</dbReference>
<dbReference type="GO" id="GO:0005886">
    <property type="term" value="C:plasma membrane"/>
    <property type="evidence" value="ECO:0007669"/>
    <property type="project" value="TreeGrafter"/>
</dbReference>
<evidence type="ECO:0000256" key="12">
    <source>
        <dbReference type="SAM" id="Phobius"/>
    </source>
</evidence>
<keyword evidence="8 12" id="KW-1133">Transmembrane helix</keyword>
<evidence type="ECO:0000313" key="15">
    <source>
        <dbReference type="EMBL" id="KAF3330366.1"/>
    </source>
</evidence>
<accession>A0A833R5R1</accession>
<dbReference type="FunFam" id="1.20.1560.10:FF:000028">
    <property type="entry name" value="ABC transporter B family member 20"/>
    <property type="match status" value="1"/>
</dbReference>
<feature type="transmembrane region" description="Helical" evidence="12">
    <location>
        <begin position="1098"/>
        <end position="1119"/>
    </location>
</feature>
<evidence type="ECO:0000256" key="10">
    <source>
        <dbReference type="ARBA" id="ARBA00023180"/>
    </source>
</evidence>
<gene>
    <name evidence="15" type="ORF">FCM35_KLT03720</name>
</gene>
<reference evidence="15" key="1">
    <citation type="submission" date="2020-01" db="EMBL/GenBank/DDBJ databases">
        <title>Genome sequence of Kobresia littledalei, the first chromosome-level genome in the family Cyperaceae.</title>
        <authorList>
            <person name="Qu G."/>
        </authorList>
    </citation>
    <scope>NUCLEOTIDE SEQUENCE</scope>
    <source>
        <strain evidence="15">C.B.Clarke</strain>
        <tissue evidence="15">Leaf</tissue>
    </source>
</reference>
<protein>
    <submittedName>
        <fullName evidence="15">ABC transporter B family member 20-like protein</fullName>
    </submittedName>
</protein>
<dbReference type="FunFam" id="3.40.50.300:FF:001683">
    <property type="entry name" value="ABC transporter B family member 20"/>
    <property type="match status" value="1"/>
</dbReference>
<dbReference type="InterPro" id="IPR003439">
    <property type="entry name" value="ABC_transporter-like_ATP-bd"/>
</dbReference>
<dbReference type="Gene3D" id="1.20.1560.10">
    <property type="entry name" value="ABC transporter type 1, transmembrane domain"/>
    <property type="match status" value="2"/>
</dbReference>
<dbReference type="SUPFAM" id="SSF52540">
    <property type="entry name" value="P-loop containing nucleoside triphosphate hydrolases"/>
    <property type="match status" value="2"/>
</dbReference>
<keyword evidence="10" id="KW-0325">Glycoprotein</keyword>
<evidence type="ECO:0000256" key="4">
    <source>
        <dbReference type="ARBA" id="ARBA00022692"/>
    </source>
</evidence>
<dbReference type="OrthoDB" id="6500128at2759"/>
<keyword evidence="6" id="KW-0547">Nucleotide-binding</keyword>
<dbReference type="InterPro" id="IPR011527">
    <property type="entry name" value="ABC1_TM_dom"/>
</dbReference>
<dbReference type="GO" id="GO:0140359">
    <property type="term" value="F:ABC-type transporter activity"/>
    <property type="evidence" value="ECO:0007669"/>
    <property type="project" value="InterPro"/>
</dbReference>
<feature type="transmembrane region" description="Helical" evidence="12">
    <location>
        <begin position="979"/>
        <end position="1002"/>
    </location>
</feature>
<keyword evidence="4 12" id="KW-0812">Transmembrane</keyword>
<comment type="subcellular location">
    <subcellularLocation>
        <location evidence="1">Membrane</location>
        <topology evidence="1">Multi-pass membrane protein</topology>
    </subcellularLocation>
</comment>
<keyword evidence="3" id="KW-0813">Transport</keyword>
<keyword evidence="16" id="KW-1185">Reference proteome</keyword>
<dbReference type="InterPro" id="IPR003593">
    <property type="entry name" value="AAA+_ATPase"/>
</dbReference>
<feature type="domain" description="ABC transporter" evidence="13">
    <location>
        <begin position="1155"/>
        <end position="1392"/>
    </location>
</feature>
<dbReference type="Pfam" id="PF00005">
    <property type="entry name" value="ABC_tran"/>
    <property type="match status" value="2"/>
</dbReference>
<evidence type="ECO:0000256" key="3">
    <source>
        <dbReference type="ARBA" id="ARBA00022448"/>
    </source>
</evidence>
<dbReference type="Pfam" id="PF00664">
    <property type="entry name" value="ABC_membrane"/>
    <property type="match status" value="2"/>
</dbReference>
<proteinExistence type="inferred from homology"/>
<feature type="compositionally biased region" description="Low complexity" evidence="11">
    <location>
        <begin position="759"/>
        <end position="774"/>
    </location>
</feature>
<feature type="region of interest" description="Disordered" evidence="11">
    <location>
        <begin position="751"/>
        <end position="788"/>
    </location>
</feature>
<name>A0A833R5R1_9POAL</name>
<keyword evidence="9 12" id="KW-0472">Membrane</keyword>
<evidence type="ECO:0000259" key="14">
    <source>
        <dbReference type="PROSITE" id="PS50929"/>
    </source>
</evidence>
<evidence type="ECO:0000256" key="5">
    <source>
        <dbReference type="ARBA" id="ARBA00022737"/>
    </source>
</evidence>
<feature type="transmembrane region" description="Helical" evidence="12">
    <location>
        <begin position="343"/>
        <end position="360"/>
    </location>
</feature>
<comment type="similarity">
    <text evidence="2">Belongs to the ABC transporter superfamily. ABCB family. Multidrug resistance exporter (TC 3.A.1.201) subfamily.</text>
</comment>
<dbReference type="PROSITE" id="PS50929">
    <property type="entry name" value="ABC_TM1F"/>
    <property type="match status" value="2"/>
</dbReference>
<dbReference type="GO" id="GO:0016887">
    <property type="term" value="F:ATP hydrolysis activity"/>
    <property type="evidence" value="ECO:0007669"/>
    <property type="project" value="InterPro"/>
</dbReference>
<sequence length="1403" mass="154505">MASRGLFGWSPPHVQPLTPVSEVSEPPESPSPYVDPGADGGTGVMDDEAGPSGADDDMDESEPPPGAVPFKQLFRCADRFDWLLMLVGGVAAAAHGMALVVYLHLFGRTINLLRDLNRDVLYHNIKEHALYFLYIAVGVFIAGWIEVSCWILTGERQTAVIRSKYVQVLLNQDMSFFDTYGNNGDIVSQVLSDVLLIQSALSEKVANYIHNMATFFGGLIIGLVNCWQIALLTLATGPFIVAAGGISNIFLHRLAENIQDAYAEAASIAEQAILYIRTLYAFVNEGLAKHSYATSLQATLRYGILISLVQGLGLGFTYGLAICSCALQLWVGSSLIKHGKANGGEVVAALFAIILSGLGLNQAATNFYSFEQGRIAAYRLYEMISRSTSGDNQGGKTLASAQGNIEFRNVYFSYPSRPEIPILSGFFLTVPARKTIALVGRNGSGKSSIIPLMERFYDPTLGEVLLDGENIRNLNLQWLRSQIGLVTQEPALLSLSIRENIAYGRAATADQIEEAARIAHAHTFITSFEGGYSTQVGRAGLPLTDEQKIKISVARAVLSNPAILLLDEVTGGLDFESEKAVQEALDILTLGRSTIIIARRLSLIRNADFIAVMEEGQLVEMGTHEELLNLDGLYAELLRCEEAAKIPRRSPSRTSRERSDVPSTSQGYQEPSSPKMAKSSSIQQTNGLLPFRHSDANYSTTASTNNNSSRGSPKVQSPPPEKASDGNFSTDPSMKRQDSFEMRLPDLPKIDVSQPVKHLPSNESEPESPISPLLTSDPVNERSHSATFSRPLDDSIDFEFSRRLSQRGPLKNLTPPSFWRLAVLSFAEWMYALLGSLGAAIFGSFNPLLAYMIALIVASYYKIGVHDRDSEVNKWCGTIAAMGVITVFANFLQHFYFGIMGEKMTERIRRMMFSAILKNEIGWFDEEDNSADALSMRLANDATYVRASFSNRLSLFVQDLSAVVVALSIGIFLNWRVALAALASLPVLFCAAVAQKLWLLGFSRGIQEMHRKASSVLEDAVRNIYTVVAFCAGNKIMDLYCFQLGRIYVKSLLHGLIIGFGFGLSQFLLFACNAFLLWFTAESVHRRHLTLVTAIKEYMVFSFATFALVYPFGLAPYILKRRKFLIPVFDIIDRAPIIDPDDTSGLKPPNVYGSMEFRNVNFYYPSRPETLVLSNFSLKISGGQTVAVVGASGSGKSTLISLIERFYDPVSGQILLDGRDLKLFNLRWLRSHMGLVQQEPVIFSTTIRENIIYARHNATESEMKEAARIANAHQFISSLPHGYDTHVGMRGVDLTLGQKQRIAIARVVLKNAPILLLDEASSSIESDSSKIVQETLGTLVMGNKTTILIAHRAAMMKQVDNIVVLNGGKIVEQGTHDALVQLNGLYVKLMQPHFKGFRQHRYM</sequence>
<evidence type="ECO:0000259" key="13">
    <source>
        <dbReference type="PROSITE" id="PS50893"/>
    </source>
</evidence>
<evidence type="ECO:0000256" key="7">
    <source>
        <dbReference type="ARBA" id="ARBA00022840"/>
    </source>
</evidence>
<dbReference type="FunFam" id="3.40.50.300:FF:000240">
    <property type="entry name" value="ABC transporter B family member 20"/>
    <property type="match status" value="1"/>
</dbReference>
<dbReference type="PANTHER" id="PTHR24222">
    <property type="entry name" value="ABC TRANSPORTER B FAMILY"/>
    <property type="match status" value="1"/>
</dbReference>
<evidence type="ECO:0000256" key="6">
    <source>
        <dbReference type="ARBA" id="ARBA00022741"/>
    </source>
</evidence>
<feature type="domain" description="ABC transmembrane type-1" evidence="14">
    <location>
        <begin position="86"/>
        <end position="372"/>
    </location>
</feature>
<dbReference type="CDD" id="cd18578">
    <property type="entry name" value="ABC_6TM_Pgp_ABCB1_D2_like"/>
    <property type="match status" value="1"/>
</dbReference>
<evidence type="ECO:0000256" key="8">
    <source>
        <dbReference type="ARBA" id="ARBA00022989"/>
    </source>
</evidence>
<dbReference type="EMBL" id="SWLB01000013">
    <property type="protein sequence ID" value="KAF3330366.1"/>
    <property type="molecule type" value="Genomic_DNA"/>
</dbReference>